<protein>
    <recommendedName>
        <fullName evidence="4">Secreted protein</fullName>
    </recommendedName>
</protein>
<name>A0A1X2HW40_SYNRA</name>
<dbReference type="AlphaFoldDB" id="A0A1X2HW40"/>
<accession>A0A1X2HW40</accession>
<dbReference type="EMBL" id="MCGN01000001">
    <property type="protein sequence ID" value="ORZ03704.1"/>
    <property type="molecule type" value="Genomic_DNA"/>
</dbReference>
<feature type="signal peptide" evidence="1">
    <location>
        <begin position="1"/>
        <end position="16"/>
    </location>
</feature>
<organism evidence="2 3">
    <name type="scientific">Syncephalastrum racemosum</name>
    <name type="common">Filamentous fungus</name>
    <dbReference type="NCBI Taxonomy" id="13706"/>
    <lineage>
        <taxon>Eukaryota</taxon>
        <taxon>Fungi</taxon>
        <taxon>Fungi incertae sedis</taxon>
        <taxon>Mucoromycota</taxon>
        <taxon>Mucoromycotina</taxon>
        <taxon>Mucoromycetes</taxon>
        <taxon>Mucorales</taxon>
        <taxon>Syncephalastraceae</taxon>
        <taxon>Syncephalastrum</taxon>
    </lineage>
</organism>
<sequence length="86" mass="9629">MSLLAVWSSIFARVCAARCCMCDYADCVMSSRLVWIKRKGELADLFSGRTVIKRLQLVGRFAVVCLRGWFCVLDVKGTNESKSSES</sequence>
<proteinExistence type="predicted"/>
<reference evidence="2 3" key="1">
    <citation type="submission" date="2016-07" db="EMBL/GenBank/DDBJ databases">
        <title>Pervasive Adenine N6-methylation of Active Genes in Fungi.</title>
        <authorList>
            <consortium name="DOE Joint Genome Institute"/>
            <person name="Mondo S.J."/>
            <person name="Dannebaum R.O."/>
            <person name="Kuo R.C."/>
            <person name="Labutti K."/>
            <person name="Haridas S."/>
            <person name="Kuo A."/>
            <person name="Salamov A."/>
            <person name="Ahrendt S.R."/>
            <person name="Lipzen A."/>
            <person name="Sullivan W."/>
            <person name="Andreopoulos W.B."/>
            <person name="Clum A."/>
            <person name="Lindquist E."/>
            <person name="Daum C."/>
            <person name="Ramamoorthy G.K."/>
            <person name="Gryganskyi A."/>
            <person name="Culley D."/>
            <person name="Magnuson J.K."/>
            <person name="James T.Y."/>
            <person name="O'Malley M.A."/>
            <person name="Stajich J.E."/>
            <person name="Spatafora J.W."/>
            <person name="Visel A."/>
            <person name="Grigoriev I.V."/>
        </authorList>
    </citation>
    <scope>NUCLEOTIDE SEQUENCE [LARGE SCALE GENOMIC DNA]</scope>
    <source>
        <strain evidence="2 3">NRRL 2496</strain>
    </source>
</reference>
<dbReference type="InParanoid" id="A0A1X2HW40"/>
<evidence type="ECO:0000313" key="2">
    <source>
        <dbReference type="EMBL" id="ORZ03704.1"/>
    </source>
</evidence>
<evidence type="ECO:0000256" key="1">
    <source>
        <dbReference type="SAM" id="SignalP"/>
    </source>
</evidence>
<keyword evidence="3" id="KW-1185">Reference proteome</keyword>
<feature type="chain" id="PRO_5013389898" description="Secreted protein" evidence="1">
    <location>
        <begin position="17"/>
        <end position="86"/>
    </location>
</feature>
<evidence type="ECO:0008006" key="4">
    <source>
        <dbReference type="Google" id="ProtNLM"/>
    </source>
</evidence>
<gene>
    <name evidence="2" type="ORF">BCR43DRAFT_483815</name>
</gene>
<comment type="caution">
    <text evidence="2">The sequence shown here is derived from an EMBL/GenBank/DDBJ whole genome shotgun (WGS) entry which is preliminary data.</text>
</comment>
<evidence type="ECO:0000313" key="3">
    <source>
        <dbReference type="Proteomes" id="UP000242180"/>
    </source>
</evidence>
<dbReference type="Proteomes" id="UP000242180">
    <property type="component" value="Unassembled WGS sequence"/>
</dbReference>
<keyword evidence="1" id="KW-0732">Signal</keyword>